<feature type="binding site" evidence="9">
    <location>
        <position position="156"/>
    </location>
    <ligand>
        <name>Mn(2+)</name>
        <dbReference type="ChEBI" id="CHEBI:29035"/>
    </ligand>
</feature>
<dbReference type="InterPro" id="IPR013512">
    <property type="entry name" value="DXP_reductoisomerase_N"/>
</dbReference>
<feature type="binding site" evidence="9">
    <location>
        <position position="155"/>
    </location>
    <ligand>
        <name>1-deoxy-D-xylulose 5-phosphate</name>
        <dbReference type="ChEBI" id="CHEBI:57792"/>
    </ligand>
</feature>
<evidence type="ECO:0000313" key="13">
    <source>
        <dbReference type="EMBL" id="WYJ99436.1"/>
    </source>
</evidence>
<feature type="binding site" evidence="9">
    <location>
        <position position="129"/>
    </location>
    <ligand>
        <name>1-deoxy-D-xylulose 5-phosphate</name>
        <dbReference type="ChEBI" id="CHEBI:57792"/>
    </ligand>
</feature>
<dbReference type="InterPro" id="IPR026877">
    <property type="entry name" value="DXPR_C"/>
</dbReference>
<organism evidence="13 14">
    <name type="scientific">Candidatus Enterococcus palustris</name>
    <dbReference type="NCBI Taxonomy" id="1834189"/>
    <lineage>
        <taxon>Bacteria</taxon>
        <taxon>Bacillati</taxon>
        <taxon>Bacillota</taxon>
        <taxon>Bacilli</taxon>
        <taxon>Lactobacillales</taxon>
        <taxon>Enterococcaceae</taxon>
        <taxon>Enterococcus</taxon>
    </lineage>
</organism>
<dbReference type="Pfam" id="PF02670">
    <property type="entry name" value="DXP_reductoisom"/>
    <property type="match status" value="1"/>
</dbReference>
<dbReference type="SUPFAM" id="SSF55347">
    <property type="entry name" value="Glyceraldehyde-3-phosphate dehydrogenase-like, C-terminal domain"/>
    <property type="match status" value="1"/>
</dbReference>
<feature type="binding site" evidence="9">
    <location>
        <position position="156"/>
    </location>
    <ligand>
        <name>1-deoxy-D-xylulose 5-phosphate</name>
        <dbReference type="ChEBI" id="CHEBI:57792"/>
    </ligand>
</feature>
<evidence type="ECO:0000256" key="5">
    <source>
        <dbReference type="ARBA" id="ARBA00023002"/>
    </source>
</evidence>
<sequence>MIRVFLFTMKKIALLGATGSIGSSTVAVVTAYPELFQVVSLTFHSNYEKGVEVIEQLQPQYVGVGSESMKIKLAKRFPKVEFGVGEEGLVKAATLAEAEVVLTAVSGSVGLAPTMAAIALGKDIALANKETLVMAGQWVMEAAEKNNVSIVPVDSEHSAIFQCLEGQKKENVKELVVTASGGSFRELTREELKYVTLEQALKHPNWSMGKKITIDSATMMNKGLEVIEAHWLFGTDYDKIKVVLHKESIVHSMIVLTDGAYLAQLGPSDMREPIQYALTYPDRLPIKDEKSFDLTQISQLNFETMDFDRFPMLALAYTVGKKGGAYPTVYNAANEIAATSFIDGKISYLQIEQLVQRAVENYKETTEVTLEEVIAIDKQTRIIVERWIKEEGRL</sequence>
<keyword evidence="6 9" id="KW-0464">Manganese</keyword>
<evidence type="ECO:0000313" key="14">
    <source>
        <dbReference type="Proteomes" id="UP000194948"/>
    </source>
</evidence>
<keyword evidence="7 9" id="KW-0414">Isoprene biosynthesis</keyword>
<evidence type="ECO:0000259" key="12">
    <source>
        <dbReference type="Pfam" id="PF13288"/>
    </source>
</evidence>
<evidence type="ECO:0000256" key="7">
    <source>
        <dbReference type="ARBA" id="ARBA00023229"/>
    </source>
</evidence>
<dbReference type="SUPFAM" id="SSF51735">
    <property type="entry name" value="NAD(P)-binding Rossmann-fold domains"/>
    <property type="match status" value="1"/>
</dbReference>
<dbReference type="Pfam" id="PF08436">
    <property type="entry name" value="DXP_redisom_C"/>
    <property type="match status" value="1"/>
</dbReference>
<feature type="binding site" evidence="9">
    <location>
        <position position="209"/>
    </location>
    <ligand>
        <name>NADPH</name>
        <dbReference type="ChEBI" id="CHEBI:57783"/>
    </ligand>
</feature>
<dbReference type="PANTHER" id="PTHR30525">
    <property type="entry name" value="1-DEOXY-D-XYLULOSE 5-PHOSPHATE REDUCTOISOMERASE"/>
    <property type="match status" value="1"/>
</dbReference>
<dbReference type="GO" id="GO:0030604">
    <property type="term" value="F:1-deoxy-D-xylulose-5-phosphate reductoisomerase activity"/>
    <property type="evidence" value="ECO:0007669"/>
    <property type="project" value="UniProtKB-UniRule"/>
</dbReference>
<evidence type="ECO:0000256" key="3">
    <source>
        <dbReference type="ARBA" id="ARBA00022723"/>
    </source>
</evidence>
<dbReference type="GO" id="GO:0051484">
    <property type="term" value="P:isopentenyl diphosphate biosynthetic process, methylerythritol 4-phosphate pathway involved in terpenoid biosynthetic process"/>
    <property type="evidence" value="ECO:0007669"/>
    <property type="project" value="UniProtKB-ARBA"/>
</dbReference>
<feature type="binding site" evidence="9">
    <location>
        <position position="216"/>
    </location>
    <ligand>
        <name>1-deoxy-D-xylulose 5-phosphate</name>
        <dbReference type="ChEBI" id="CHEBI:57792"/>
    </ligand>
</feature>
<evidence type="ECO:0000256" key="4">
    <source>
        <dbReference type="ARBA" id="ARBA00022857"/>
    </source>
</evidence>
<feature type="domain" description="1-deoxy-D-xylulose 5-phosphate reductoisomerase C-terminal" evidence="11">
    <location>
        <begin position="150"/>
        <end position="233"/>
    </location>
</feature>
<dbReference type="Pfam" id="PF13288">
    <property type="entry name" value="DXPR_C"/>
    <property type="match status" value="1"/>
</dbReference>
<dbReference type="InterPro" id="IPR036291">
    <property type="entry name" value="NAD(P)-bd_dom_sf"/>
</dbReference>
<comment type="cofactor">
    <cofactor evidence="9">
        <name>Mg(2+)</name>
        <dbReference type="ChEBI" id="CHEBI:18420"/>
    </cofactor>
    <cofactor evidence="9">
        <name>Mn(2+)</name>
        <dbReference type="ChEBI" id="CHEBI:29035"/>
    </cofactor>
</comment>
<feature type="binding site" evidence="9">
    <location>
        <position position="21"/>
    </location>
    <ligand>
        <name>NADPH</name>
        <dbReference type="ChEBI" id="CHEBI:57783"/>
    </ligand>
</feature>
<dbReference type="NCBIfam" id="NF009114">
    <property type="entry name" value="PRK12464.1"/>
    <property type="match status" value="1"/>
</dbReference>
<evidence type="ECO:0000256" key="2">
    <source>
        <dbReference type="ARBA" id="ARBA00006825"/>
    </source>
</evidence>
<keyword evidence="3 9" id="KW-0479">Metal-binding</keyword>
<comment type="similarity">
    <text evidence="2 9">Belongs to the DXR family.</text>
</comment>
<dbReference type="Gene3D" id="1.10.1740.10">
    <property type="match status" value="1"/>
</dbReference>
<feature type="domain" description="DXP reductoisomerase C-terminal" evidence="12">
    <location>
        <begin position="265"/>
        <end position="381"/>
    </location>
</feature>
<dbReference type="PIRSF" id="PIRSF006205">
    <property type="entry name" value="Dxp_reductismrs"/>
    <property type="match status" value="1"/>
</dbReference>
<feature type="binding site" evidence="9">
    <location>
        <position position="225"/>
    </location>
    <ligand>
        <name>Mn(2+)</name>
        <dbReference type="ChEBI" id="CHEBI:29035"/>
    </ligand>
</feature>
<dbReference type="RefSeq" id="WP_086312942.1">
    <property type="nucleotide sequence ID" value="NZ_CP147244.1"/>
</dbReference>
<feature type="binding site" evidence="9">
    <location>
        <position position="130"/>
    </location>
    <ligand>
        <name>NADPH</name>
        <dbReference type="ChEBI" id="CHEBI:57783"/>
    </ligand>
</feature>
<keyword evidence="14" id="KW-1185">Reference proteome</keyword>
<dbReference type="AlphaFoldDB" id="A0AAQ3W7A6"/>
<evidence type="ECO:0000259" key="10">
    <source>
        <dbReference type="Pfam" id="PF02670"/>
    </source>
</evidence>
<feature type="binding site" evidence="9">
    <location>
        <position position="154"/>
    </location>
    <ligand>
        <name>Mn(2+)</name>
        <dbReference type="ChEBI" id="CHEBI:29035"/>
    </ligand>
</feature>
<keyword evidence="5 9" id="KW-0560">Oxidoreductase</keyword>
<feature type="binding site" evidence="9">
    <location>
        <position position="18"/>
    </location>
    <ligand>
        <name>NADPH</name>
        <dbReference type="ChEBI" id="CHEBI:57783"/>
    </ligand>
</feature>
<dbReference type="InterPro" id="IPR013644">
    <property type="entry name" value="DXP_reductoisomerase_C"/>
</dbReference>
<evidence type="ECO:0000256" key="6">
    <source>
        <dbReference type="ARBA" id="ARBA00023211"/>
    </source>
</evidence>
<evidence type="ECO:0000259" key="11">
    <source>
        <dbReference type="Pfam" id="PF08436"/>
    </source>
</evidence>
<feature type="binding site" evidence="9">
    <location>
        <position position="19"/>
    </location>
    <ligand>
        <name>NADPH</name>
        <dbReference type="ChEBI" id="CHEBI:57783"/>
    </ligand>
</feature>
<dbReference type="EC" id="1.1.1.267" evidence="9"/>
<feature type="binding site" evidence="9">
    <location>
        <position position="225"/>
    </location>
    <ligand>
        <name>1-deoxy-D-xylulose 5-phosphate</name>
        <dbReference type="ChEBI" id="CHEBI:57792"/>
    </ligand>
</feature>
<feature type="binding site" evidence="9">
    <location>
        <position position="128"/>
    </location>
    <ligand>
        <name>NADPH</name>
        <dbReference type="ChEBI" id="CHEBI:57783"/>
    </ligand>
</feature>
<dbReference type="NCBIfam" id="TIGR00243">
    <property type="entry name" value="Dxr"/>
    <property type="match status" value="1"/>
</dbReference>
<proteinExistence type="inferred from homology"/>
<dbReference type="SUPFAM" id="SSF69055">
    <property type="entry name" value="1-deoxy-D-xylulose-5-phosphate reductoisomerase, C-terminal domain"/>
    <property type="match status" value="1"/>
</dbReference>
<dbReference type="HAMAP" id="MF_00183">
    <property type="entry name" value="DXP_reductoisom"/>
    <property type="match status" value="1"/>
</dbReference>
<feature type="binding site" evidence="9">
    <location>
        <position position="46"/>
    </location>
    <ligand>
        <name>NADPH</name>
        <dbReference type="ChEBI" id="CHEBI:57783"/>
    </ligand>
</feature>
<dbReference type="Proteomes" id="UP000194948">
    <property type="component" value="Chromosome"/>
</dbReference>
<evidence type="ECO:0000256" key="8">
    <source>
        <dbReference type="ARBA" id="ARBA00048543"/>
    </source>
</evidence>
<dbReference type="FunFam" id="3.40.50.720:FF:000045">
    <property type="entry name" value="1-deoxy-D-xylulose 5-phosphate reductoisomerase"/>
    <property type="match status" value="1"/>
</dbReference>
<feature type="binding site" evidence="9">
    <location>
        <position position="203"/>
    </location>
    <ligand>
        <name>1-deoxy-D-xylulose 5-phosphate</name>
        <dbReference type="ChEBI" id="CHEBI:57792"/>
    </ligand>
</feature>
<feature type="binding site" evidence="9">
    <location>
        <position position="222"/>
    </location>
    <ligand>
        <name>1-deoxy-D-xylulose 5-phosphate</name>
        <dbReference type="ChEBI" id="CHEBI:57792"/>
    </ligand>
</feature>
<comment type="pathway">
    <text evidence="1 9">Isoprenoid biosynthesis; isopentenyl diphosphate biosynthesis via DXP pathway; isopentenyl diphosphate from 1-deoxy-D-xylulose 5-phosphate: step 1/6.</text>
</comment>
<evidence type="ECO:0000256" key="1">
    <source>
        <dbReference type="ARBA" id="ARBA00005094"/>
    </source>
</evidence>
<feature type="binding site" evidence="9">
    <location>
        <position position="221"/>
    </location>
    <ligand>
        <name>1-deoxy-D-xylulose 5-phosphate</name>
        <dbReference type="ChEBI" id="CHEBI:57792"/>
    </ligand>
</feature>
<dbReference type="GO" id="GO:0030145">
    <property type="term" value="F:manganese ion binding"/>
    <property type="evidence" value="ECO:0007669"/>
    <property type="project" value="TreeGrafter"/>
</dbReference>
<feature type="binding site" evidence="9">
    <location>
        <position position="20"/>
    </location>
    <ligand>
        <name>NADPH</name>
        <dbReference type="ChEBI" id="CHEBI:57783"/>
    </ligand>
</feature>
<comment type="function">
    <text evidence="9">Catalyzes the NADPH-dependent rearrangement and reduction of 1-deoxy-D-xylulose-5-phosphate (DXP) to 2-C-methyl-D-erythritol 4-phosphate (MEP).</text>
</comment>
<keyword evidence="9" id="KW-0460">Magnesium</keyword>
<protein>
    <recommendedName>
        <fullName evidence="9">1-deoxy-D-xylulose 5-phosphate reductoisomerase</fullName>
        <shortName evidence="9">DXP reductoisomerase</shortName>
        <ecNumber evidence="9">1.1.1.267</ecNumber>
    </recommendedName>
    <alternativeName>
        <fullName evidence="9">1-deoxyxylulose-5-phosphate reductoisomerase</fullName>
    </alternativeName>
    <alternativeName>
        <fullName evidence="9">2-C-methyl-D-erythritol 4-phosphate synthase</fullName>
    </alternativeName>
</protein>
<feature type="domain" description="1-deoxy-D-xylulose 5-phosphate reductoisomerase N-terminal" evidence="10">
    <location>
        <begin position="12"/>
        <end position="136"/>
    </location>
</feature>
<gene>
    <name evidence="9" type="primary">dxr</name>
    <name evidence="13" type="ORF">A5821_000513</name>
</gene>
<evidence type="ECO:0000256" key="9">
    <source>
        <dbReference type="HAMAP-Rule" id="MF_00183"/>
    </source>
</evidence>
<reference evidence="13 14" key="2">
    <citation type="submission" date="2024-03" db="EMBL/GenBank/DDBJ databases">
        <title>The Genome Sequence of Enterococcus sp. DIV0205d.</title>
        <authorList>
            <consortium name="The Broad Institute Genomics Platform"/>
            <consortium name="The Broad Institute Microbial Omics Core"/>
            <consortium name="The Broad Institute Genomic Center for Infectious Diseases"/>
            <person name="Earl A."/>
            <person name="Manson A."/>
            <person name="Gilmore M."/>
            <person name="Schwartman J."/>
            <person name="Shea T."/>
            <person name="Abouelleil A."/>
            <person name="Cao P."/>
            <person name="Chapman S."/>
            <person name="Cusick C."/>
            <person name="Young S."/>
            <person name="Neafsey D."/>
            <person name="Nusbaum C."/>
            <person name="Birren B."/>
        </authorList>
    </citation>
    <scope>NUCLEOTIDE SEQUENCE [LARGE SCALE GENOMIC DNA]</scope>
    <source>
        <strain evidence="13 14">7F3_DIV0205</strain>
    </source>
</reference>
<dbReference type="InterPro" id="IPR036169">
    <property type="entry name" value="DXPR_C_sf"/>
</dbReference>
<keyword evidence="4 9" id="KW-0521">NADP</keyword>
<dbReference type="GO" id="GO:0070402">
    <property type="term" value="F:NADPH binding"/>
    <property type="evidence" value="ECO:0007669"/>
    <property type="project" value="InterPro"/>
</dbReference>
<name>A0AAQ3W7A6_9ENTE</name>
<feature type="binding site" evidence="9">
    <location>
        <position position="180"/>
    </location>
    <ligand>
        <name>1-deoxy-D-xylulose 5-phosphate</name>
        <dbReference type="ChEBI" id="CHEBI:57792"/>
    </ligand>
</feature>
<dbReference type="PANTHER" id="PTHR30525:SF0">
    <property type="entry name" value="1-DEOXY-D-XYLULOSE 5-PHOSPHATE REDUCTOISOMERASE, CHLOROPLASTIC"/>
    <property type="match status" value="1"/>
</dbReference>
<reference evidence="14" key="1">
    <citation type="submission" date="2017-05" db="EMBL/GenBank/DDBJ databases">
        <title>The Genome Sequence of EEnterococcus faecalis 9F2_4866.</title>
        <authorList>
            <consortium name="The Broad Institute Genomics Platform"/>
            <consortium name="The Broad Institute Genomic Center for Infectious Diseases"/>
            <person name="Earl A."/>
            <person name="Manson A."/>
            <person name="Schwartman J."/>
            <person name="Gilmore M."/>
            <person name="Abouelleil A."/>
            <person name="Cao P."/>
            <person name="Chapman S."/>
            <person name="Cusick C."/>
            <person name="Shea T."/>
            <person name="Young S."/>
            <person name="Neafsey D."/>
            <person name="Nusbaum C."/>
            <person name="Birren B."/>
        </authorList>
    </citation>
    <scope>NUCLEOTIDE SEQUENCE [LARGE SCALE GENOMIC DNA]</scope>
    <source>
        <strain evidence="14">7F3_DIV0205</strain>
    </source>
</reference>
<dbReference type="EMBL" id="CP147244">
    <property type="protein sequence ID" value="WYJ99436.1"/>
    <property type="molecule type" value="Genomic_DNA"/>
</dbReference>
<dbReference type="InterPro" id="IPR003821">
    <property type="entry name" value="DXP_reductoisomerase"/>
</dbReference>
<comment type="catalytic activity">
    <reaction evidence="8">
        <text>2-C-methyl-D-erythritol 4-phosphate + NADP(+) = 1-deoxy-D-xylulose 5-phosphate + NADPH + H(+)</text>
        <dbReference type="Rhea" id="RHEA:13717"/>
        <dbReference type="ChEBI" id="CHEBI:15378"/>
        <dbReference type="ChEBI" id="CHEBI:57783"/>
        <dbReference type="ChEBI" id="CHEBI:57792"/>
        <dbReference type="ChEBI" id="CHEBI:58262"/>
        <dbReference type="ChEBI" id="CHEBI:58349"/>
        <dbReference type="EC" id="1.1.1.267"/>
    </reaction>
    <physiologicalReaction direction="right-to-left" evidence="8">
        <dbReference type="Rhea" id="RHEA:13719"/>
    </physiologicalReaction>
</comment>
<comment type="caution">
    <text evidence="9">Lacks conserved residue(s) required for the propagation of feature annotation.</text>
</comment>
<dbReference type="Gene3D" id="3.40.50.720">
    <property type="entry name" value="NAD(P)-binding Rossmann-like Domain"/>
    <property type="match status" value="1"/>
</dbReference>
<accession>A0AAQ3W7A6</accession>